<feature type="non-terminal residue" evidence="2">
    <location>
        <position position="1"/>
    </location>
</feature>
<feature type="compositionally biased region" description="Basic residues" evidence="1">
    <location>
        <begin position="73"/>
        <end position="87"/>
    </location>
</feature>
<proteinExistence type="predicted"/>
<dbReference type="EMBL" id="JASCZI010183220">
    <property type="protein sequence ID" value="MED6189171.1"/>
    <property type="molecule type" value="Genomic_DNA"/>
</dbReference>
<name>A0ABU6WUQ4_9FABA</name>
<evidence type="ECO:0000313" key="2">
    <source>
        <dbReference type="EMBL" id="MED6189171.1"/>
    </source>
</evidence>
<feature type="region of interest" description="Disordered" evidence="1">
    <location>
        <begin position="35"/>
        <end position="87"/>
    </location>
</feature>
<feature type="compositionally biased region" description="Basic and acidic residues" evidence="1">
    <location>
        <begin position="1"/>
        <end position="10"/>
    </location>
</feature>
<sequence length="87" mass="9958">NAVWTEERRFNLAKTHGQGVQRALRQNTRSLCGRHAYQDKNQKRPHSKSGTSLRKTPGTPDATQPRQMCIRGGSRKISRLHVNKPRN</sequence>
<organism evidence="2 3">
    <name type="scientific">Stylosanthes scabra</name>
    <dbReference type="NCBI Taxonomy" id="79078"/>
    <lineage>
        <taxon>Eukaryota</taxon>
        <taxon>Viridiplantae</taxon>
        <taxon>Streptophyta</taxon>
        <taxon>Embryophyta</taxon>
        <taxon>Tracheophyta</taxon>
        <taxon>Spermatophyta</taxon>
        <taxon>Magnoliopsida</taxon>
        <taxon>eudicotyledons</taxon>
        <taxon>Gunneridae</taxon>
        <taxon>Pentapetalae</taxon>
        <taxon>rosids</taxon>
        <taxon>fabids</taxon>
        <taxon>Fabales</taxon>
        <taxon>Fabaceae</taxon>
        <taxon>Papilionoideae</taxon>
        <taxon>50 kb inversion clade</taxon>
        <taxon>dalbergioids sensu lato</taxon>
        <taxon>Dalbergieae</taxon>
        <taxon>Pterocarpus clade</taxon>
        <taxon>Stylosanthes</taxon>
    </lineage>
</organism>
<comment type="caution">
    <text evidence="2">The sequence shown here is derived from an EMBL/GenBank/DDBJ whole genome shotgun (WGS) entry which is preliminary data.</text>
</comment>
<feature type="region of interest" description="Disordered" evidence="1">
    <location>
        <begin position="1"/>
        <end position="22"/>
    </location>
</feature>
<accession>A0ABU6WUQ4</accession>
<reference evidence="2 3" key="1">
    <citation type="journal article" date="2023" name="Plants (Basel)">
        <title>Bridging the Gap: Combining Genomics and Transcriptomics Approaches to Understand Stylosanthes scabra, an Orphan Legume from the Brazilian Caatinga.</title>
        <authorList>
            <person name="Ferreira-Neto J.R.C."/>
            <person name="da Silva M.D."/>
            <person name="Binneck E."/>
            <person name="de Melo N.F."/>
            <person name="da Silva R.H."/>
            <person name="de Melo A.L.T.M."/>
            <person name="Pandolfi V."/>
            <person name="Bustamante F.O."/>
            <person name="Brasileiro-Vidal A.C."/>
            <person name="Benko-Iseppon A.M."/>
        </authorList>
    </citation>
    <scope>NUCLEOTIDE SEQUENCE [LARGE SCALE GENOMIC DNA]</scope>
    <source>
        <tissue evidence="2">Leaves</tissue>
    </source>
</reference>
<evidence type="ECO:0000256" key="1">
    <source>
        <dbReference type="SAM" id="MobiDB-lite"/>
    </source>
</evidence>
<evidence type="ECO:0000313" key="3">
    <source>
        <dbReference type="Proteomes" id="UP001341840"/>
    </source>
</evidence>
<gene>
    <name evidence="2" type="ORF">PIB30_093253</name>
</gene>
<keyword evidence="3" id="KW-1185">Reference proteome</keyword>
<protein>
    <submittedName>
        <fullName evidence="2">Uncharacterized protein</fullName>
    </submittedName>
</protein>
<dbReference type="Proteomes" id="UP001341840">
    <property type="component" value="Unassembled WGS sequence"/>
</dbReference>